<protein>
    <recommendedName>
        <fullName evidence="4">pantothenate kinase</fullName>
        <ecNumber evidence="4">2.7.1.33</ecNumber>
    </recommendedName>
</protein>
<comment type="pathway">
    <text evidence="3">Cofactor biosynthesis; coenzyme A biosynthesis; CoA from (R)-pantothenate: step 1/5.</text>
</comment>
<dbReference type="GO" id="GO:0015937">
    <property type="term" value="P:coenzyme A biosynthetic process"/>
    <property type="evidence" value="ECO:0007669"/>
    <property type="project" value="UniProtKB-KW"/>
</dbReference>
<sequence length="475" mass="52675">MLSKKEEAGNSSSSGSGANVKFDIAQSNGDESVIKNRLDGGIRRKRQLSLSVPPTPWFGLDIGGTLTKLVYFEPQDENEVEISAEESVRARTIRHYLVMRKAYGRTGTRDDHLQLNNVEINGRRGVLHFIRFPTDSMNDFLALAKNRGFAQLSSTVCATGGGAIKYAKQAEYELNVHFHKADELESLIKGIEFVAATNPDECYYYENPLDNEKCEKVIWRWSSGRCSTSDLEEFEKKEGLQYPYIVCNIGSGVSVLAVRDHDDFVRVSGSSIGGGFFQGLCAIMCGSETFENSILLASKGDNKNVDKLVRDIYGTDYEQAGLTGDIVAASFGKIGSAKDLVDIRKEDLARSALVTTTNNIGSIAFGAAMAYKIDRIVFVGKGFVILNKLVEGFAQHFRNFLRVNPIAARLLSNAMTFWSKGTKKALFLNHEGYFGAVGCLDKLVYLTETRRQMRAEERQKEQNLVKQFQKSVSSS</sequence>
<evidence type="ECO:0000256" key="2">
    <source>
        <dbReference type="ARBA" id="ARBA00004496"/>
    </source>
</evidence>
<keyword evidence="6" id="KW-0808">Transferase</keyword>
<dbReference type="PANTHER" id="PTHR12280:SF30">
    <property type="entry name" value="FUMBLE"/>
    <property type="match status" value="1"/>
</dbReference>
<evidence type="ECO:0000256" key="11">
    <source>
        <dbReference type="ARBA" id="ARBA00060870"/>
    </source>
</evidence>
<evidence type="ECO:0000256" key="1">
    <source>
        <dbReference type="ARBA" id="ARBA00001206"/>
    </source>
</evidence>
<evidence type="ECO:0000256" key="12">
    <source>
        <dbReference type="SAM" id="MobiDB-lite"/>
    </source>
</evidence>
<keyword evidence="7" id="KW-0547">Nucleotide-binding</keyword>
<proteinExistence type="inferred from homology"/>
<dbReference type="PANTHER" id="PTHR12280">
    <property type="entry name" value="PANTOTHENATE KINASE"/>
    <property type="match status" value="1"/>
</dbReference>
<dbReference type="Gene3D" id="3.30.420.40">
    <property type="match status" value="1"/>
</dbReference>
<dbReference type="GO" id="GO:0004594">
    <property type="term" value="F:pantothenate kinase activity"/>
    <property type="evidence" value="ECO:0007669"/>
    <property type="project" value="UniProtKB-EC"/>
</dbReference>
<evidence type="ECO:0000256" key="7">
    <source>
        <dbReference type="ARBA" id="ARBA00022741"/>
    </source>
</evidence>
<dbReference type="STRING" id="451379.A0A0N5ALF5"/>
<evidence type="ECO:0000313" key="13">
    <source>
        <dbReference type="Proteomes" id="UP000046393"/>
    </source>
</evidence>
<keyword evidence="13" id="KW-1185">Reference proteome</keyword>
<dbReference type="FunFam" id="3.30.420.40:FF:000025">
    <property type="entry name" value="pantothenate kinase 2, mitochondrial"/>
    <property type="match status" value="1"/>
</dbReference>
<evidence type="ECO:0000256" key="5">
    <source>
        <dbReference type="ARBA" id="ARBA00022490"/>
    </source>
</evidence>
<dbReference type="Proteomes" id="UP000046393">
    <property type="component" value="Unplaced"/>
</dbReference>
<dbReference type="InterPro" id="IPR043129">
    <property type="entry name" value="ATPase_NBD"/>
</dbReference>
<dbReference type="Gene3D" id="3.30.420.510">
    <property type="match status" value="1"/>
</dbReference>
<keyword evidence="10" id="KW-0173">Coenzyme A biosynthesis</keyword>
<evidence type="ECO:0000256" key="6">
    <source>
        <dbReference type="ARBA" id="ARBA00022679"/>
    </source>
</evidence>
<name>A0A0N5ALF5_9BILA</name>
<evidence type="ECO:0000256" key="10">
    <source>
        <dbReference type="ARBA" id="ARBA00022993"/>
    </source>
</evidence>
<dbReference type="GO" id="GO:0005634">
    <property type="term" value="C:nucleus"/>
    <property type="evidence" value="ECO:0007669"/>
    <property type="project" value="TreeGrafter"/>
</dbReference>
<dbReference type="AlphaFoldDB" id="A0A0N5ALF5"/>
<comment type="subcellular location">
    <subcellularLocation>
        <location evidence="2">Cytoplasm</location>
    </subcellularLocation>
</comment>
<dbReference type="WBParaSite" id="SMUV_0000537301-mRNA-1">
    <property type="protein sequence ID" value="SMUV_0000537301-mRNA-1"/>
    <property type="gene ID" value="SMUV_0000537301"/>
</dbReference>
<dbReference type="EC" id="2.7.1.33" evidence="4"/>
<accession>A0A0N5ALF5</accession>
<evidence type="ECO:0000256" key="9">
    <source>
        <dbReference type="ARBA" id="ARBA00022840"/>
    </source>
</evidence>
<dbReference type="GO" id="GO:0005829">
    <property type="term" value="C:cytosol"/>
    <property type="evidence" value="ECO:0007669"/>
    <property type="project" value="TreeGrafter"/>
</dbReference>
<evidence type="ECO:0000256" key="8">
    <source>
        <dbReference type="ARBA" id="ARBA00022777"/>
    </source>
</evidence>
<keyword evidence="5" id="KW-0963">Cytoplasm</keyword>
<dbReference type="InterPro" id="IPR004567">
    <property type="entry name" value="Type_II_PanK"/>
</dbReference>
<feature type="compositionally biased region" description="Low complexity" evidence="12">
    <location>
        <begin position="9"/>
        <end position="19"/>
    </location>
</feature>
<evidence type="ECO:0000256" key="4">
    <source>
        <dbReference type="ARBA" id="ARBA00012102"/>
    </source>
</evidence>
<comment type="catalytic activity">
    <reaction evidence="1">
        <text>(R)-pantothenate + ATP = (R)-4'-phosphopantothenate + ADP + H(+)</text>
        <dbReference type="Rhea" id="RHEA:16373"/>
        <dbReference type="ChEBI" id="CHEBI:10986"/>
        <dbReference type="ChEBI" id="CHEBI:15378"/>
        <dbReference type="ChEBI" id="CHEBI:29032"/>
        <dbReference type="ChEBI" id="CHEBI:30616"/>
        <dbReference type="ChEBI" id="CHEBI:456216"/>
        <dbReference type="EC" id="2.7.1.33"/>
    </reaction>
</comment>
<comment type="similarity">
    <text evidence="11">Belongs to the type II pantothenate kinase family.</text>
</comment>
<dbReference type="NCBIfam" id="TIGR00555">
    <property type="entry name" value="panK_eukar"/>
    <property type="match status" value="1"/>
</dbReference>
<feature type="region of interest" description="Disordered" evidence="12">
    <location>
        <begin position="1"/>
        <end position="22"/>
    </location>
</feature>
<keyword evidence="9" id="KW-0067">ATP-binding</keyword>
<dbReference type="SUPFAM" id="SSF53067">
    <property type="entry name" value="Actin-like ATPase domain"/>
    <property type="match status" value="2"/>
</dbReference>
<evidence type="ECO:0000313" key="14">
    <source>
        <dbReference type="WBParaSite" id="SMUV_0000537301-mRNA-1"/>
    </source>
</evidence>
<dbReference type="CDD" id="cd24122">
    <property type="entry name" value="ASKHA_NBD_PanK-II_Pank1-like"/>
    <property type="match status" value="1"/>
</dbReference>
<dbReference type="Pfam" id="PF03630">
    <property type="entry name" value="Fumble"/>
    <property type="match status" value="1"/>
</dbReference>
<evidence type="ECO:0000256" key="3">
    <source>
        <dbReference type="ARBA" id="ARBA00005225"/>
    </source>
</evidence>
<organism evidence="13 14">
    <name type="scientific">Syphacia muris</name>
    <dbReference type="NCBI Taxonomy" id="451379"/>
    <lineage>
        <taxon>Eukaryota</taxon>
        <taxon>Metazoa</taxon>
        <taxon>Ecdysozoa</taxon>
        <taxon>Nematoda</taxon>
        <taxon>Chromadorea</taxon>
        <taxon>Rhabditida</taxon>
        <taxon>Spirurina</taxon>
        <taxon>Oxyuridomorpha</taxon>
        <taxon>Oxyuroidea</taxon>
        <taxon>Oxyuridae</taxon>
        <taxon>Syphacia</taxon>
    </lineage>
</organism>
<reference evidence="14" key="1">
    <citation type="submission" date="2017-02" db="UniProtKB">
        <authorList>
            <consortium name="WormBaseParasite"/>
        </authorList>
    </citation>
    <scope>IDENTIFICATION</scope>
</reference>
<keyword evidence="8" id="KW-0418">Kinase</keyword>
<dbReference type="GO" id="GO:0005524">
    <property type="term" value="F:ATP binding"/>
    <property type="evidence" value="ECO:0007669"/>
    <property type="project" value="UniProtKB-KW"/>
</dbReference>